<dbReference type="Gene3D" id="3.30.9.10">
    <property type="entry name" value="D-Amino Acid Oxidase, subunit A, domain 2"/>
    <property type="match status" value="1"/>
</dbReference>
<reference evidence="3 4" key="1">
    <citation type="submission" date="2019-06" db="EMBL/GenBank/DDBJ databases">
        <title>Draft genome of C. phoceense Strain 272.</title>
        <authorList>
            <person name="Pacheco L.G.C."/>
            <person name="Barberis C.M."/>
            <person name="Almuzara M.N."/>
            <person name="Traglia G.M."/>
            <person name="Santos C.S."/>
            <person name="Rocha D.J.P.G."/>
            <person name="Aguiar E.R.G.R."/>
            <person name="Vay C.A."/>
        </authorList>
    </citation>
    <scope>NUCLEOTIDE SEQUENCE [LARGE SCALE GENOMIC DNA]</scope>
    <source>
        <strain evidence="3 4">272</strain>
    </source>
</reference>
<sequence length="414" mass="45215">MAAPQSTPHSIVVGAGMVGLSTAWFLRQKGHEVTVIDRDGVAAGSSWGNAGWLSPGKTIPLANTELWRYTPQAFFNPDAALHVPLPPSPQVIDFGVRFMAHATQKAWDKTMAALTPIDLKALDAYDEMVDGGVESWTKKSPFIIAFKNEQEAEGFIHEVEGAVRHGQDVPFEEVANPREFVPFLSDNAQLVFQLGNQRYFEPGPFCHKLADALRDRGVTIRTGASVVDVQSTRKPVVELSTGERLQADHVVLATGAWLPKLARKLGVRTRVQAGRGYSFSVDTGAHPAEYPVYLPAQRLACTPYEGRFRIAGTMEFRDADAPFDPKRVQSMVKAAKEMFTGLDFEDRHDEWVGSRPVTPDGLPLIGATKAPNVFVAGGHGMWGVVLGPASGRALAHLIETGETLPEIRDFDPLR</sequence>
<organism evidence="3 4">
    <name type="scientific">Corynebacterium phoceense</name>
    <dbReference type="NCBI Taxonomy" id="1686286"/>
    <lineage>
        <taxon>Bacteria</taxon>
        <taxon>Bacillati</taxon>
        <taxon>Actinomycetota</taxon>
        <taxon>Actinomycetes</taxon>
        <taxon>Mycobacteriales</taxon>
        <taxon>Corynebacteriaceae</taxon>
        <taxon>Corynebacterium</taxon>
    </lineage>
</organism>
<dbReference type="STRING" id="1686286.GCA_900092335_02023"/>
<dbReference type="SUPFAM" id="SSF54373">
    <property type="entry name" value="FAD-linked reductases, C-terminal domain"/>
    <property type="match status" value="1"/>
</dbReference>
<evidence type="ECO:0000313" key="3">
    <source>
        <dbReference type="EMBL" id="TQE42972.1"/>
    </source>
</evidence>
<dbReference type="InterPro" id="IPR006076">
    <property type="entry name" value="FAD-dep_OxRdtase"/>
</dbReference>
<dbReference type="GO" id="GO:0005737">
    <property type="term" value="C:cytoplasm"/>
    <property type="evidence" value="ECO:0007669"/>
    <property type="project" value="TreeGrafter"/>
</dbReference>
<protein>
    <submittedName>
        <fullName evidence="3">FAD-binding oxidoreductase</fullName>
    </submittedName>
</protein>
<dbReference type="PANTHER" id="PTHR13847:SF289">
    <property type="entry name" value="GLYCINE OXIDASE"/>
    <property type="match status" value="1"/>
</dbReference>
<proteinExistence type="predicted"/>
<gene>
    <name evidence="3" type="ORF">EJK80_09490</name>
</gene>
<keyword evidence="4" id="KW-1185">Reference proteome</keyword>
<evidence type="ECO:0000313" key="4">
    <source>
        <dbReference type="Proteomes" id="UP000318080"/>
    </source>
</evidence>
<keyword evidence="1" id="KW-0560">Oxidoreductase</keyword>
<comment type="caution">
    <text evidence="3">The sequence shown here is derived from an EMBL/GenBank/DDBJ whole genome shotgun (WGS) entry which is preliminary data.</text>
</comment>
<dbReference type="RefSeq" id="WP_141629109.1">
    <property type="nucleotide sequence ID" value="NZ_VHIR01000014.1"/>
</dbReference>
<dbReference type="EMBL" id="VHIR01000014">
    <property type="protein sequence ID" value="TQE42972.1"/>
    <property type="molecule type" value="Genomic_DNA"/>
</dbReference>
<dbReference type="Pfam" id="PF01266">
    <property type="entry name" value="DAO"/>
    <property type="match status" value="1"/>
</dbReference>
<dbReference type="InterPro" id="IPR036188">
    <property type="entry name" value="FAD/NAD-bd_sf"/>
</dbReference>
<accession>A0A540R5G6</accession>
<dbReference type="Proteomes" id="UP000318080">
    <property type="component" value="Unassembled WGS sequence"/>
</dbReference>
<feature type="domain" description="FAD dependent oxidoreductase" evidence="2">
    <location>
        <begin position="11"/>
        <end position="397"/>
    </location>
</feature>
<dbReference type="SUPFAM" id="SSF51905">
    <property type="entry name" value="FAD/NAD(P)-binding domain"/>
    <property type="match status" value="1"/>
</dbReference>
<name>A0A540R5G6_9CORY</name>
<dbReference type="AlphaFoldDB" id="A0A540R5G6"/>
<evidence type="ECO:0000256" key="1">
    <source>
        <dbReference type="ARBA" id="ARBA00023002"/>
    </source>
</evidence>
<evidence type="ECO:0000259" key="2">
    <source>
        <dbReference type="Pfam" id="PF01266"/>
    </source>
</evidence>
<dbReference type="GO" id="GO:0016491">
    <property type="term" value="F:oxidoreductase activity"/>
    <property type="evidence" value="ECO:0007669"/>
    <property type="project" value="UniProtKB-KW"/>
</dbReference>
<dbReference type="Gene3D" id="3.50.50.60">
    <property type="entry name" value="FAD/NAD(P)-binding domain"/>
    <property type="match status" value="2"/>
</dbReference>
<dbReference type="PANTHER" id="PTHR13847">
    <property type="entry name" value="SARCOSINE DEHYDROGENASE-RELATED"/>
    <property type="match status" value="1"/>
</dbReference>